<organism evidence="3">
    <name type="scientific">Byssovorax cruenta</name>
    <dbReference type="NCBI Taxonomy" id="293647"/>
    <lineage>
        <taxon>Bacteria</taxon>
        <taxon>Pseudomonadati</taxon>
        <taxon>Myxococcota</taxon>
        <taxon>Polyangia</taxon>
        <taxon>Polyangiales</taxon>
        <taxon>Polyangiaceae</taxon>
        <taxon>Byssovorax</taxon>
    </lineage>
</organism>
<dbReference type="AlphaFoldDB" id="A0A3S7UZ90"/>
<dbReference type="InterPro" id="IPR008538">
    <property type="entry name" value="Uma2"/>
</dbReference>
<dbReference type="EMBL" id="MH908916">
    <property type="protein sequence ID" value="AYM54072.1"/>
    <property type="molecule type" value="Genomic_DNA"/>
</dbReference>
<feature type="domain" description="Putative restriction endonuclease" evidence="2">
    <location>
        <begin position="44"/>
        <end position="169"/>
    </location>
</feature>
<dbReference type="Pfam" id="PF05685">
    <property type="entry name" value="Uma2"/>
    <property type="match status" value="1"/>
</dbReference>
<dbReference type="Gene3D" id="3.90.1570.10">
    <property type="entry name" value="tt1808, chain A"/>
    <property type="match status" value="1"/>
</dbReference>
<dbReference type="PANTHER" id="PTHR33352:SF2">
    <property type="entry name" value="SLL0995 PROTEIN"/>
    <property type="match status" value="1"/>
</dbReference>
<feature type="compositionally biased region" description="Basic and acidic residues" evidence="1">
    <location>
        <begin position="238"/>
        <end position="257"/>
    </location>
</feature>
<protein>
    <recommendedName>
        <fullName evidence="2">Putative restriction endonuclease domain-containing protein</fullName>
    </recommendedName>
</protein>
<feature type="region of interest" description="Disordered" evidence="1">
    <location>
        <begin position="235"/>
        <end position="257"/>
    </location>
</feature>
<accession>A0A3S7UZ90</accession>
<dbReference type="SUPFAM" id="SSF52980">
    <property type="entry name" value="Restriction endonuclease-like"/>
    <property type="match status" value="1"/>
</dbReference>
<reference evidence="3" key="1">
    <citation type="journal article" date="2018" name="J. Ind. Microbiol. Biotechnol.">
        <title>Genome mining reveals uncommon alkylpyrones as type III PKS products from myxobacteria.</title>
        <authorList>
            <person name="Hug J.J."/>
            <person name="Panter F."/>
            <person name="Krug D."/>
            <person name="Muller R."/>
        </authorList>
    </citation>
    <scope>NUCLEOTIDE SEQUENCE</scope>
    <source>
        <strain evidence="3">MSr4204</strain>
    </source>
</reference>
<dbReference type="InterPro" id="IPR012296">
    <property type="entry name" value="Nuclease_put_TT1808"/>
</dbReference>
<dbReference type="CDD" id="cd06260">
    <property type="entry name" value="DUF820-like"/>
    <property type="match status" value="1"/>
</dbReference>
<evidence type="ECO:0000313" key="3">
    <source>
        <dbReference type="EMBL" id="AYM54072.1"/>
    </source>
</evidence>
<proteinExistence type="predicted"/>
<dbReference type="InterPro" id="IPR011335">
    <property type="entry name" value="Restrct_endonuc-II-like"/>
</dbReference>
<dbReference type="PANTHER" id="PTHR33352">
    <property type="entry name" value="SLR1095 PROTEIN"/>
    <property type="match status" value="1"/>
</dbReference>
<evidence type="ECO:0000259" key="2">
    <source>
        <dbReference type="Pfam" id="PF05685"/>
    </source>
</evidence>
<evidence type="ECO:0000256" key="1">
    <source>
        <dbReference type="SAM" id="MobiDB-lite"/>
    </source>
</evidence>
<sequence>MAALVSDPAIAAAAPRAPTQEAWDAMTPEEQARVDEALPAAMTEAELMPPEGDPHTTAKSETRDALRGYYDRIGRSVYIAADLTVYYPGERRFSPDVLVVFDVDPRPRMKWNVAKEKRGLDWVLEVHVAGDLRKDLERNVALYAQLGIPEYFIFDRGRLRLSGYYLPDSKARVYRPILPQMGRYRSAILDLDLQIDGERLRFYKGTAELPTPFEMIARLEKLAAERVEFAQQQADLAEQERARADQAEQRRREEQERAAADIAALRAELDRLRRD</sequence>
<name>A0A3S7UZ90_9BACT</name>